<dbReference type="AlphaFoldDB" id="A0A2H1VW28"/>
<dbReference type="InterPro" id="IPR051940">
    <property type="entry name" value="Chitin_bind-dev_reg"/>
</dbReference>
<dbReference type="SMART" id="SM00494">
    <property type="entry name" value="ChtBD2"/>
    <property type="match status" value="2"/>
</dbReference>
<dbReference type="PROSITE" id="PS50940">
    <property type="entry name" value="CHIT_BIND_II"/>
    <property type="match status" value="2"/>
</dbReference>
<evidence type="ECO:0000256" key="6">
    <source>
        <dbReference type="SAM" id="MobiDB-lite"/>
    </source>
</evidence>
<evidence type="ECO:0000256" key="3">
    <source>
        <dbReference type="ARBA" id="ARBA00022737"/>
    </source>
</evidence>
<keyword evidence="5" id="KW-0325">Glycoprotein</keyword>
<gene>
    <name evidence="9" type="ORF">SFRICE_035156</name>
</gene>
<dbReference type="InterPro" id="IPR002557">
    <property type="entry name" value="Chitin-bd_dom"/>
</dbReference>
<reference evidence="9" key="1">
    <citation type="submission" date="2016-07" db="EMBL/GenBank/DDBJ databases">
        <authorList>
            <person name="Bretaudeau A."/>
        </authorList>
    </citation>
    <scope>NUCLEOTIDE SEQUENCE</scope>
    <source>
        <strain evidence="9">Rice</strain>
        <tissue evidence="9">Whole body</tissue>
    </source>
</reference>
<accession>A0A2H1VW28</accession>
<dbReference type="Gene3D" id="2.170.140.10">
    <property type="entry name" value="Chitin binding domain"/>
    <property type="match status" value="2"/>
</dbReference>
<dbReference type="InterPro" id="IPR036508">
    <property type="entry name" value="Chitin-bd_dom_sf"/>
</dbReference>
<dbReference type="PANTHER" id="PTHR23301:SF0">
    <property type="entry name" value="CHITIN-BINDING TYPE-2 DOMAIN-CONTAINING PROTEIN-RELATED"/>
    <property type="match status" value="1"/>
</dbReference>
<feature type="chain" id="PRO_5013944019" evidence="7">
    <location>
        <begin position="17"/>
        <end position="160"/>
    </location>
</feature>
<keyword evidence="3" id="KW-0677">Repeat</keyword>
<dbReference type="Pfam" id="PF01607">
    <property type="entry name" value="CBM_14"/>
    <property type="match status" value="2"/>
</dbReference>
<evidence type="ECO:0000256" key="1">
    <source>
        <dbReference type="ARBA" id="ARBA00022669"/>
    </source>
</evidence>
<evidence type="ECO:0000259" key="8">
    <source>
        <dbReference type="PROSITE" id="PS50940"/>
    </source>
</evidence>
<keyword evidence="1" id="KW-0147">Chitin-binding</keyword>
<keyword evidence="4" id="KW-1015">Disulfide bond</keyword>
<dbReference type="EMBL" id="ODYU01004772">
    <property type="protein sequence ID" value="SOQ45008.1"/>
    <property type="molecule type" value="Genomic_DNA"/>
</dbReference>
<feature type="signal peptide" evidence="7">
    <location>
        <begin position="1"/>
        <end position="16"/>
    </location>
</feature>
<dbReference type="GO" id="GO:0008061">
    <property type="term" value="F:chitin binding"/>
    <property type="evidence" value="ECO:0007669"/>
    <property type="project" value="UniProtKB-KW"/>
</dbReference>
<organism evidence="9">
    <name type="scientific">Spodoptera frugiperda</name>
    <name type="common">Fall armyworm</name>
    <dbReference type="NCBI Taxonomy" id="7108"/>
    <lineage>
        <taxon>Eukaryota</taxon>
        <taxon>Metazoa</taxon>
        <taxon>Ecdysozoa</taxon>
        <taxon>Arthropoda</taxon>
        <taxon>Hexapoda</taxon>
        <taxon>Insecta</taxon>
        <taxon>Pterygota</taxon>
        <taxon>Neoptera</taxon>
        <taxon>Endopterygota</taxon>
        <taxon>Lepidoptera</taxon>
        <taxon>Glossata</taxon>
        <taxon>Ditrysia</taxon>
        <taxon>Noctuoidea</taxon>
        <taxon>Noctuidae</taxon>
        <taxon>Amphipyrinae</taxon>
        <taxon>Spodoptera</taxon>
    </lineage>
</organism>
<feature type="domain" description="Chitin-binding type-2" evidence="8">
    <location>
        <begin position="100"/>
        <end position="157"/>
    </location>
</feature>
<sequence length="160" mass="17663">MKGLALVLLCVALAHANSSCADDDQFLPHENCNQFYVCMSGEKIQLFCPNGLMYNTELETCDWHENVDCGDRLIPDEVGDENDQPTQPGGNNFDDPSEAPAICAADNSDGILIAHENCNQFYKCGAGRPIALECPENLLYNPEKEFCDWPANVDCGDRVR</sequence>
<dbReference type="SUPFAM" id="SSF57625">
    <property type="entry name" value="Invertebrate chitin-binding proteins"/>
    <property type="match status" value="2"/>
</dbReference>
<dbReference type="PANTHER" id="PTHR23301">
    <property type="entry name" value="CHITIN BINDING PERITROPHIN-A"/>
    <property type="match status" value="1"/>
</dbReference>
<feature type="region of interest" description="Disordered" evidence="6">
    <location>
        <begin position="74"/>
        <end position="95"/>
    </location>
</feature>
<evidence type="ECO:0000256" key="2">
    <source>
        <dbReference type="ARBA" id="ARBA00022729"/>
    </source>
</evidence>
<feature type="domain" description="Chitin-binding type-2" evidence="8">
    <location>
        <begin position="17"/>
        <end position="71"/>
    </location>
</feature>
<evidence type="ECO:0000256" key="5">
    <source>
        <dbReference type="ARBA" id="ARBA00023180"/>
    </source>
</evidence>
<keyword evidence="2 7" id="KW-0732">Signal</keyword>
<evidence type="ECO:0000256" key="4">
    <source>
        <dbReference type="ARBA" id="ARBA00023157"/>
    </source>
</evidence>
<evidence type="ECO:0000256" key="7">
    <source>
        <dbReference type="SAM" id="SignalP"/>
    </source>
</evidence>
<evidence type="ECO:0000313" key="9">
    <source>
        <dbReference type="EMBL" id="SOQ45008.1"/>
    </source>
</evidence>
<name>A0A2H1VW28_SPOFR</name>
<dbReference type="GO" id="GO:0005576">
    <property type="term" value="C:extracellular region"/>
    <property type="evidence" value="ECO:0007669"/>
    <property type="project" value="InterPro"/>
</dbReference>
<protein>
    <submittedName>
        <fullName evidence="9">SFRICE_035156</fullName>
    </submittedName>
</protein>
<proteinExistence type="predicted"/>